<feature type="binding site" evidence="13">
    <location>
        <position position="416"/>
    </location>
    <ligand>
        <name>Mn(2+)</name>
        <dbReference type="ChEBI" id="CHEBI:29035"/>
        <label>1</label>
    </ligand>
</feature>
<dbReference type="GO" id="GO:0005737">
    <property type="term" value="C:cytoplasm"/>
    <property type="evidence" value="ECO:0007669"/>
    <property type="project" value="InterPro"/>
</dbReference>
<reference evidence="16" key="1">
    <citation type="submission" date="2020-10" db="EMBL/GenBank/DDBJ databases">
        <authorList>
            <person name="Gilroy R."/>
        </authorList>
    </citation>
    <scope>NUCLEOTIDE SEQUENCE</scope>
    <source>
        <strain evidence="16">CHK33-4379</strain>
    </source>
</reference>
<dbReference type="Pfam" id="PF01676">
    <property type="entry name" value="Metalloenzyme"/>
    <property type="match status" value="1"/>
</dbReference>
<feature type="binding site" evidence="13">
    <location>
        <position position="453"/>
    </location>
    <ligand>
        <name>Mn(2+)</name>
        <dbReference type="ChEBI" id="CHEBI:29035"/>
        <label>2</label>
    </ligand>
</feature>
<evidence type="ECO:0000256" key="13">
    <source>
        <dbReference type="PIRSR" id="PIRSR001492-3"/>
    </source>
</evidence>
<evidence type="ECO:0000256" key="5">
    <source>
        <dbReference type="ARBA" id="ARBA00008819"/>
    </source>
</evidence>
<reference evidence="16" key="2">
    <citation type="journal article" date="2021" name="PeerJ">
        <title>Extensive microbial diversity within the chicken gut microbiome revealed by metagenomics and culture.</title>
        <authorList>
            <person name="Gilroy R."/>
            <person name="Ravi A."/>
            <person name="Getino M."/>
            <person name="Pursley I."/>
            <person name="Horton D.L."/>
            <person name="Alikhan N.F."/>
            <person name="Baker D."/>
            <person name="Gharbi K."/>
            <person name="Hall N."/>
            <person name="Watson M."/>
            <person name="Adriaenssens E.M."/>
            <person name="Foster-Nyarko E."/>
            <person name="Jarju S."/>
            <person name="Secka A."/>
            <person name="Antonio M."/>
            <person name="Oren A."/>
            <person name="Chaudhuri R.R."/>
            <person name="La Ragione R."/>
            <person name="Hildebrand F."/>
            <person name="Pallen M.J."/>
        </authorList>
    </citation>
    <scope>NUCLEOTIDE SEQUENCE</scope>
    <source>
        <strain evidence="16">CHK33-4379</strain>
    </source>
</reference>
<comment type="catalytic activity">
    <reaction evidence="1">
        <text>(2R)-2-phosphoglycerate = (2R)-3-phosphoglycerate</text>
        <dbReference type="Rhea" id="RHEA:15901"/>
        <dbReference type="ChEBI" id="CHEBI:58272"/>
        <dbReference type="ChEBI" id="CHEBI:58289"/>
        <dbReference type="EC" id="5.4.2.12"/>
    </reaction>
</comment>
<proteinExistence type="inferred from homology"/>
<feature type="domain" description="Metalloenzyme" evidence="14">
    <location>
        <begin position="4"/>
        <end position="514"/>
    </location>
</feature>
<dbReference type="FunFam" id="3.40.1450.10:FF:000002">
    <property type="entry name" value="2,3-bisphosphoglycerate-independent phosphoglycerate mutase"/>
    <property type="match status" value="1"/>
</dbReference>
<protein>
    <recommendedName>
        <fullName evidence="10">2,3-bisphosphoglycerate-independent phosphoglycerate mutase</fullName>
        <ecNumber evidence="10">5.4.2.12</ecNumber>
    </recommendedName>
</protein>
<dbReference type="Pfam" id="PF06415">
    <property type="entry name" value="iPGM_N"/>
    <property type="match status" value="1"/>
</dbReference>
<dbReference type="NCBIfam" id="TIGR01307">
    <property type="entry name" value="pgm_bpd_ind"/>
    <property type="match status" value="1"/>
</dbReference>
<dbReference type="GO" id="GO:0030145">
    <property type="term" value="F:manganese ion binding"/>
    <property type="evidence" value="ECO:0007669"/>
    <property type="project" value="InterPro"/>
</dbReference>
<dbReference type="Gene3D" id="3.40.720.10">
    <property type="entry name" value="Alkaline Phosphatase, subunit A"/>
    <property type="match status" value="1"/>
</dbReference>
<evidence type="ECO:0000259" key="15">
    <source>
        <dbReference type="Pfam" id="PF06415"/>
    </source>
</evidence>
<comment type="similarity">
    <text evidence="5">Belongs to the BPG-independent phosphoglycerate mutase family.</text>
</comment>
<feature type="domain" description="BPG-independent PGAM N-terminal" evidence="15">
    <location>
        <begin position="83"/>
        <end position="305"/>
    </location>
</feature>
<feature type="binding site" evidence="13">
    <location>
        <position position="454"/>
    </location>
    <ligand>
        <name>Mn(2+)</name>
        <dbReference type="ChEBI" id="CHEBI:29035"/>
        <label>2</label>
    </ligand>
</feature>
<dbReference type="Proteomes" id="UP000824136">
    <property type="component" value="Unassembled WGS sequence"/>
</dbReference>
<organism evidence="16 17">
    <name type="scientific">Candidatus Faeciplasma pullistercoris</name>
    <dbReference type="NCBI Taxonomy" id="2840800"/>
    <lineage>
        <taxon>Bacteria</taxon>
        <taxon>Bacillati</taxon>
        <taxon>Bacillota</taxon>
        <taxon>Clostridia</taxon>
        <taxon>Eubacteriales</taxon>
        <taxon>Oscillospiraceae</taxon>
        <taxon>Oscillospiraceae incertae sedis</taxon>
        <taxon>Candidatus Faeciplasma</taxon>
    </lineage>
</organism>
<dbReference type="Gene3D" id="3.40.1450.10">
    <property type="entry name" value="BPG-independent phosphoglycerate mutase, domain B"/>
    <property type="match status" value="1"/>
</dbReference>
<feature type="binding site" evidence="13">
    <location>
        <position position="63"/>
    </location>
    <ligand>
        <name>Mn(2+)</name>
        <dbReference type="ChEBI" id="CHEBI:29035"/>
        <label>2</label>
    </ligand>
</feature>
<evidence type="ECO:0000256" key="7">
    <source>
        <dbReference type="ARBA" id="ARBA00023152"/>
    </source>
</evidence>
<feature type="binding site" evidence="13">
    <location>
        <position position="12"/>
    </location>
    <ligand>
        <name>Mn(2+)</name>
        <dbReference type="ChEBI" id="CHEBI:29035"/>
        <label>2</label>
    </ligand>
</feature>
<evidence type="ECO:0000313" key="17">
    <source>
        <dbReference type="Proteomes" id="UP000824136"/>
    </source>
</evidence>
<dbReference type="InterPro" id="IPR036646">
    <property type="entry name" value="PGAM_B_sf"/>
</dbReference>
<feature type="binding site" evidence="13">
    <location>
        <position position="475"/>
    </location>
    <ligand>
        <name>Mn(2+)</name>
        <dbReference type="ChEBI" id="CHEBI:29035"/>
        <label>1</label>
    </ligand>
</feature>
<evidence type="ECO:0000313" key="16">
    <source>
        <dbReference type="EMBL" id="HIT59221.1"/>
    </source>
</evidence>
<feature type="binding site" evidence="12">
    <location>
        <position position="344"/>
    </location>
    <ligand>
        <name>substrate</name>
    </ligand>
</feature>
<feature type="binding site" evidence="12">
    <location>
        <begin position="154"/>
        <end position="155"/>
    </location>
    <ligand>
        <name>substrate</name>
    </ligand>
</feature>
<evidence type="ECO:0000256" key="8">
    <source>
        <dbReference type="ARBA" id="ARBA00023211"/>
    </source>
</evidence>
<dbReference type="GO" id="GO:0006096">
    <property type="term" value="P:glycolytic process"/>
    <property type="evidence" value="ECO:0007669"/>
    <property type="project" value="UniProtKB-UniRule"/>
</dbReference>
<feature type="binding site" evidence="13">
    <location>
        <position position="412"/>
    </location>
    <ligand>
        <name>Mn(2+)</name>
        <dbReference type="ChEBI" id="CHEBI:29035"/>
        <label>1</label>
    </ligand>
</feature>
<dbReference type="AlphaFoldDB" id="A0A9D1GTL6"/>
<evidence type="ECO:0000256" key="12">
    <source>
        <dbReference type="PIRSR" id="PIRSR001492-2"/>
    </source>
</evidence>
<keyword evidence="6 13" id="KW-0479">Metal-binding</keyword>
<evidence type="ECO:0000256" key="2">
    <source>
        <dbReference type="ARBA" id="ARBA00001936"/>
    </source>
</evidence>
<feature type="binding site" evidence="12">
    <location>
        <position position="124"/>
    </location>
    <ligand>
        <name>substrate</name>
    </ligand>
</feature>
<dbReference type="InterPro" id="IPR006124">
    <property type="entry name" value="Metalloenzyme"/>
</dbReference>
<feature type="binding site" evidence="12">
    <location>
        <position position="197"/>
    </location>
    <ligand>
        <name>substrate</name>
    </ligand>
</feature>
<comment type="function">
    <text evidence="3">Catalyzes the interconversion of 2-phosphoglycerate and 3-phosphoglycerate.</text>
</comment>
<evidence type="ECO:0000256" key="9">
    <source>
        <dbReference type="ARBA" id="ARBA00023235"/>
    </source>
</evidence>
<evidence type="ECO:0000256" key="1">
    <source>
        <dbReference type="ARBA" id="ARBA00000370"/>
    </source>
</evidence>
<dbReference type="EMBL" id="DVLL01000021">
    <property type="protein sequence ID" value="HIT59221.1"/>
    <property type="molecule type" value="Genomic_DNA"/>
</dbReference>
<name>A0A9D1GTL6_9FIRM</name>
<keyword evidence="9 16" id="KW-0413">Isomerase</keyword>
<dbReference type="CDD" id="cd16010">
    <property type="entry name" value="iPGM"/>
    <property type="match status" value="1"/>
</dbReference>
<evidence type="ECO:0000256" key="10">
    <source>
        <dbReference type="NCBIfam" id="TIGR01307"/>
    </source>
</evidence>
<dbReference type="PIRSF" id="PIRSF001492">
    <property type="entry name" value="IPGAM"/>
    <property type="match status" value="1"/>
</dbReference>
<comment type="pathway">
    <text evidence="4">Carbohydrate degradation; glycolysis; pyruvate from D-glyceraldehyde 3-phosphate: step 3/5.</text>
</comment>
<comment type="caution">
    <text evidence="16">The sequence shown here is derived from an EMBL/GenBank/DDBJ whole genome shotgun (WGS) entry which is preliminary data.</text>
</comment>
<keyword evidence="8 13" id="KW-0464">Manganese</keyword>
<gene>
    <name evidence="16" type="ORF">IAC39_05890</name>
</gene>
<dbReference type="PANTHER" id="PTHR31637">
    <property type="entry name" value="2,3-BISPHOSPHOGLYCERATE-INDEPENDENT PHOSPHOGLYCERATE MUTASE"/>
    <property type="match status" value="1"/>
</dbReference>
<evidence type="ECO:0000256" key="4">
    <source>
        <dbReference type="ARBA" id="ARBA00004798"/>
    </source>
</evidence>
<dbReference type="GO" id="GO:0006007">
    <property type="term" value="P:glucose catabolic process"/>
    <property type="evidence" value="ECO:0007669"/>
    <property type="project" value="InterPro"/>
</dbReference>
<dbReference type="SUPFAM" id="SSF53649">
    <property type="entry name" value="Alkaline phosphatase-like"/>
    <property type="match status" value="1"/>
</dbReference>
<dbReference type="PANTHER" id="PTHR31637:SF0">
    <property type="entry name" value="2,3-BISPHOSPHOGLYCERATE-INDEPENDENT PHOSPHOGLYCERATE MUTASE"/>
    <property type="match status" value="1"/>
</dbReference>
<evidence type="ECO:0000256" key="3">
    <source>
        <dbReference type="ARBA" id="ARBA00002315"/>
    </source>
</evidence>
<evidence type="ECO:0000256" key="6">
    <source>
        <dbReference type="ARBA" id="ARBA00022723"/>
    </source>
</evidence>
<sequence length="524" mass="57985">MNMKPIVLIVMDGVGFSKTGLGDAVTLANTPTLDKLLAERPFTKLKAHGTAVGLPTDDDMGNSEVGHNALGCGQIYSQGAKLVNESIESGKMFESKTWNELVDNCKANNSTLHFIGLLSDGNVHSNISHLKQMIVKAKEMGVSRVRCHILLDGRDVPATSALTYVDDLETLIASLQDDTFDCKIASGGGRMKITMDRYMANWDMVKLGWDTHVHGLGRQFSSAREAIETYRSENPDVIDQDLPAFVVAKNGEPVGRICDNDSVVLFNFRGDRAIEISMAFDQEDFNCFDRGTVPKVVYAGMLEYDGDLKIPKRYLVNPPEIKHTLTELLVANGLNEYAVSETQKYGHVTYFWNGNKSEKFSEELETYKEIPSDNVSFDERPWMKSAEITDDVIAAMQSKKYDFIRCNFPNGDMVGHTGSLDATRIGVEAVDLGLTRILKVADELNYTVLITADHGNADEMLEKNKKGEIQVRTAHSLNKVPFIIYDNDTEYSIKDGEFGLANVAPTVAALFGLTAPDCWEDSMI</sequence>
<comment type="cofactor">
    <cofactor evidence="2">
        <name>Mn(2+)</name>
        <dbReference type="ChEBI" id="CHEBI:29035"/>
    </cofactor>
</comment>
<evidence type="ECO:0000259" key="14">
    <source>
        <dbReference type="Pfam" id="PF01676"/>
    </source>
</evidence>
<evidence type="ECO:0000256" key="11">
    <source>
        <dbReference type="PIRSR" id="PIRSR001492-1"/>
    </source>
</evidence>
<dbReference type="InterPro" id="IPR005995">
    <property type="entry name" value="Pgm_bpd_ind"/>
</dbReference>
<dbReference type="SUPFAM" id="SSF64158">
    <property type="entry name" value="2,3-Bisphosphoglycerate-independent phosphoglycerate mutase, substrate-binding domain"/>
    <property type="match status" value="1"/>
</dbReference>
<feature type="binding site" evidence="12">
    <location>
        <begin position="269"/>
        <end position="272"/>
    </location>
    <ligand>
        <name>substrate</name>
    </ligand>
</feature>
<accession>A0A9D1GTL6</accession>
<dbReference type="GO" id="GO:0004619">
    <property type="term" value="F:phosphoglycerate mutase activity"/>
    <property type="evidence" value="ECO:0007669"/>
    <property type="project" value="UniProtKB-UniRule"/>
</dbReference>
<keyword evidence="7" id="KW-0324">Glycolysis</keyword>
<dbReference type="InterPro" id="IPR017850">
    <property type="entry name" value="Alkaline_phosphatase_core_sf"/>
</dbReference>
<feature type="active site" description="Phosphoserine intermediate" evidence="11">
    <location>
        <position position="63"/>
    </location>
</feature>
<dbReference type="InterPro" id="IPR011258">
    <property type="entry name" value="BPG-indep_PGM_N"/>
</dbReference>
<feature type="binding site" evidence="12">
    <location>
        <position position="190"/>
    </location>
    <ligand>
        <name>substrate</name>
    </ligand>
</feature>
<dbReference type="EC" id="5.4.2.12" evidence="10"/>